<evidence type="ECO:0000256" key="3">
    <source>
        <dbReference type="ARBA" id="ARBA00022989"/>
    </source>
</evidence>
<dbReference type="EMBL" id="AMGV01000001">
    <property type="protein sequence ID" value="KEF63133.1"/>
    <property type="molecule type" value="Genomic_DNA"/>
</dbReference>
<dbReference type="PANTHER" id="PTHR15549">
    <property type="entry name" value="PAIRED IMMUNOGLOBULIN-LIKE TYPE 2 RECEPTOR"/>
    <property type="match status" value="1"/>
</dbReference>
<dbReference type="GO" id="GO:0016020">
    <property type="term" value="C:membrane"/>
    <property type="evidence" value="ECO:0007669"/>
    <property type="project" value="UniProtKB-SubCell"/>
</dbReference>
<evidence type="ECO:0008006" key="9">
    <source>
        <dbReference type="Google" id="ProtNLM"/>
    </source>
</evidence>
<evidence type="ECO:0000313" key="7">
    <source>
        <dbReference type="EMBL" id="KEF63133.1"/>
    </source>
</evidence>
<comment type="caution">
    <text evidence="7">The sequence shown here is derived from an EMBL/GenBank/DDBJ whole genome shotgun (WGS) entry which is preliminary data.</text>
</comment>
<comment type="subcellular location">
    <subcellularLocation>
        <location evidence="1">Membrane</location>
        <topology evidence="1">Single-pass membrane protein</topology>
    </subcellularLocation>
</comment>
<feature type="transmembrane region" description="Helical" evidence="6">
    <location>
        <begin position="183"/>
        <end position="208"/>
    </location>
</feature>
<dbReference type="AlphaFoldDB" id="A0A072PUU2"/>
<evidence type="ECO:0000256" key="5">
    <source>
        <dbReference type="SAM" id="MobiDB-lite"/>
    </source>
</evidence>
<feature type="region of interest" description="Disordered" evidence="5">
    <location>
        <begin position="218"/>
        <end position="239"/>
    </location>
</feature>
<keyword evidence="3 6" id="KW-1133">Transmembrane helix</keyword>
<feature type="region of interest" description="Disordered" evidence="5">
    <location>
        <begin position="262"/>
        <end position="320"/>
    </location>
</feature>
<feature type="region of interest" description="Disordered" evidence="5">
    <location>
        <begin position="153"/>
        <end position="181"/>
    </location>
</feature>
<keyword evidence="8" id="KW-1185">Reference proteome</keyword>
<evidence type="ECO:0000256" key="1">
    <source>
        <dbReference type="ARBA" id="ARBA00004167"/>
    </source>
</evidence>
<dbReference type="InterPro" id="IPR051694">
    <property type="entry name" value="Immunoregulatory_rcpt-like"/>
</dbReference>
<reference evidence="7 8" key="1">
    <citation type="submission" date="2013-03" db="EMBL/GenBank/DDBJ databases">
        <title>The Genome Sequence of Exophiala aquamarina CBS 119918.</title>
        <authorList>
            <consortium name="The Broad Institute Genomics Platform"/>
            <person name="Cuomo C."/>
            <person name="de Hoog S."/>
            <person name="Gorbushina A."/>
            <person name="Walker B."/>
            <person name="Young S.K."/>
            <person name="Zeng Q."/>
            <person name="Gargeya S."/>
            <person name="Fitzgerald M."/>
            <person name="Haas B."/>
            <person name="Abouelleil A."/>
            <person name="Allen A.W."/>
            <person name="Alvarado L."/>
            <person name="Arachchi H.M."/>
            <person name="Berlin A.M."/>
            <person name="Chapman S.B."/>
            <person name="Gainer-Dewar J."/>
            <person name="Goldberg J."/>
            <person name="Griggs A."/>
            <person name="Gujja S."/>
            <person name="Hansen M."/>
            <person name="Howarth C."/>
            <person name="Imamovic A."/>
            <person name="Ireland A."/>
            <person name="Larimer J."/>
            <person name="McCowan C."/>
            <person name="Murphy C."/>
            <person name="Pearson M."/>
            <person name="Poon T.W."/>
            <person name="Priest M."/>
            <person name="Roberts A."/>
            <person name="Saif S."/>
            <person name="Shea T."/>
            <person name="Sisk P."/>
            <person name="Sykes S."/>
            <person name="Wortman J."/>
            <person name="Nusbaum C."/>
            <person name="Birren B."/>
        </authorList>
    </citation>
    <scope>NUCLEOTIDE SEQUENCE [LARGE SCALE GENOMIC DNA]</scope>
    <source>
        <strain evidence="7 8">CBS 119918</strain>
    </source>
</reference>
<feature type="compositionally biased region" description="Basic and acidic residues" evidence="5">
    <location>
        <begin position="227"/>
        <end position="239"/>
    </location>
</feature>
<dbReference type="GeneID" id="25276057"/>
<dbReference type="PANTHER" id="PTHR15549:SF30">
    <property type="entry name" value="MID2 DOMAIN-CONTAINING PROTEIN"/>
    <property type="match status" value="1"/>
</dbReference>
<evidence type="ECO:0000256" key="2">
    <source>
        <dbReference type="ARBA" id="ARBA00022692"/>
    </source>
</evidence>
<feature type="compositionally biased region" description="Polar residues" evidence="5">
    <location>
        <begin position="304"/>
        <end position="320"/>
    </location>
</feature>
<accession>A0A072PUU2</accession>
<dbReference type="GO" id="GO:0071944">
    <property type="term" value="C:cell periphery"/>
    <property type="evidence" value="ECO:0007669"/>
    <property type="project" value="UniProtKB-ARBA"/>
</dbReference>
<dbReference type="CDD" id="cd12087">
    <property type="entry name" value="TM_EGFR-like"/>
    <property type="match status" value="1"/>
</dbReference>
<dbReference type="RefSeq" id="XP_013265723.1">
    <property type="nucleotide sequence ID" value="XM_013410269.1"/>
</dbReference>
<evidence type="ECO:0000256" key="4">
    <source>
        <dbReference type="ARBA" id="ARBA00023136"/>
    </source>
</evidence>
<name>A0A072PUU2_9EURO</name>
<dbReference type="OrthoDB" id="5347452at2759"/>
<keyword evidence="4 6" id="KW-0472">Membrane</keyword>
<feature type="compositionally biased region" description="Low complexity" evidence="5">
    <location>
        <begin position="264"/>
        <end position="282"/>
    </location>
</feature>
<evidence type="ECO:0000256" key="6">
    <source>
        <dbReference type="SAM" id="Phobius"/>
    </source>
</evidence>
<sequence>MMMDLGPSATVFAPVRIGLEVVLAPTATPTCQPRSRAIDIRQAASVETCGFIGGDPDNPVTCGSSLYCATTSTYVGCCESTNCVGLFTTCYDLLGNSCDASCQNNPENLVCPTALPYCALYNYEGGSVGYGCAQDRGFTTTVLLTTKQTLGQITTSSSTPTTSPISTSTPSPTPEPASSGSSLGGGAIAGIVIGAVAVLAFIVFGIWFMRRRKSKKTAATTPSYTHVAREETSPEMQDRHTVASTAFSDSTTAYALPSPRTDAWKQSWQSQSDQDSSYAAAKGYSTPRIPPGSPGFPAEMPAPESQTAPSELDGSTQTKY</sequence>
<dbReference type="Proteomes" id="UP000027920">
    <property type="component" value="Unassembled WGS sequence"/>
</dbReference>
<dbReference type="STRING" id="1182545.A0A072PUU2"/>
<evidence type="ECO:0000313" key="8">
    <source>
        <dbReference type="Proteomes" id="UP000027920"/>
    </source>
</evidence>
<gene>
    <name evidence="7" type="ORF">A1O9_01109</name>
</gene>
<protein>
    <recommendedName>
        <fullName evidence="9">Mid2 domain-containing protein</fullName>
    </recommendedName>
</protein>
<proteinExistence type="predicted"/>
<organism evidence="7 8">
    <name type="scientific">Exophiala aquamarina CBS 119918</name>
    <dbReference type="NCBI Taxonomy" id="1182545"/>
    <lineage>
        <taxon>Eukaryota</taxon>
        <taxon>Fungi</taxon>
        <taxon>Dikarya</taxon>
        <taxon>Ascomycota</taxon>
        <taxon>Pezizomycotina</taxon>
        <taxon>Eurotiomycetes</taxon>
        <taxon>Chaetothyriomycetidae</taxon>
        <taxon>Chaetothyriales</taxon>
        <taxon>Herpotrichiellaceae</taxon>
        <taxon>Exophiala</taxon>
    </lineage>
</organism>
<dbReference type="VEuPathDB" id="FungiDB:A1O9_01109"/>
<keyword evidence="2 6" id="KW-0812">Transmembrane</keyword>
<dbReference type="HOGENOM" id="CLU_868874_0_0_1"/>